<keyword evidence="2 5" id="KW-0479">Metal-binding</keyword>
<evidence type="ECO:0000313" key="9">
    <source>
        <dbReference type="Proteomes" id="UP000076532"/>
    </source>
</evidence>
<dbReference type="GO" id="GO:0016491">
    <property type="term" value="F:oxidoreductase activity"/>
    <property type="evidence" value="ECO:0007669"/>
    <property type="project" value="UniProtKB-KW"/>
</dbReference>
<dbReference type="Gene3D" id="2.60.120.330">
    <property type="entry name" value="B-lactam Antibiotic, Isopenicillin N Synthase, Chain"/>
    <property type="match status" value="1"/>
</dbReference>
<feature type="compositionally biased region" description="Low complexity" evidence="6">
    <location>
        <begin position="105"/>
        <end position="118"/>
    </location>
</feature>
<dbReference type="OrthoDB" id="288590at2759"/>
<dbReference type="PROSITE" id="PS51471">
    <property type="entry name" value="FE2OG_OXY"/>
    <property type="match status" value="1"/>
</dbReference>
<dbReference type="InterPro" id="IPR027443">
    <property type="entry name" value="IPNS-like_sf"/>
</dbReference>
<dbReference type="PANTHER" id="PTHR10209:SF881">
    <property type="entry name" value="FI07970P-RELATED"/>
    <property type="match status" value="1"/>
</dbReference>
<reference evidence="8 9" key="1">
    <citation type="journal article" date="2016" name="Mol. Biol. Evol.">
        <title>Comparative Genomics of Early-Diverging Mushroom-Forming Fungi Provides Insights into the Origins of Lignocellulose Decay Capabilities.</title>
        <authorList>
            <person name="Nagy L.G."/>
            <person name="Riley R."/>
            <person name="Tritt A."/>
            <person name="Adam C."/>
            <person name="Daum C."/>
            <person name="Floudas D."/>
            <person name="Sun H."/>
            <person name="Yadav J.S."/>
            <person name="Pangilinan J."/>
            <person name="Larsson K.H."/>
            <person name="Matsuura K."/>
            <person name="Barry K."/>
            <person name="Labutti K."/>
            <person name="Kuo R."/>
            <person name="Ohm R.A."/>
            <person name="Bhattacharya S.S."/>
            <person name="Shirouzu T."/>
            <person name="Yoshinaga Y."/>
            <person name="Martin F.M."/>
            <person name="Grigoriev I.V."/>
            <person name="Hibbett D.S."/>
        </authorList>
    </citation>
    <scope>NUCLEOTIDE SEQUENCE [LARGE SCALE GENOMIC DNA]</scope>
    <source>
        <strain evidence="8 9">CBS 109695</strain>
    </source>
</reference>
<keyword evidence="9" id="KW-1185">Reference proteome</keyword>
<dbReference type="Pfam" id="PF03171">
    <property type="entry name" value="2OG-FeII_Oxy"/>
    <property type="match status" value="1"/>
</dbReference>
<accession>A0A166CC01</accession>
<feature type="domain" description="Fe2OG dioxygenase" evidence="7">
    <location>
        <begin position="195"/>
        <end position="317"/>
    </location>
</feature>
<dbReference type="SUPFAM" id="SSF51197">
    <property type="entry name" value="Clavaminate synthase-like"/>
    <property type="match status" value="1"/>
</dbReference>
<dbReference type="EMBL" id="KV417632">
    <property type="protein sequence ID" value="KZP13502.1"/>
    <property type="molecule type" value="Genomic_DNA"/>
</dbReference>
<evidence type="ECO:0000256" key="1">
    <source>
        <dbReference type="ARBA" id="ARBA00008056"/>
    </source>
</evidence>
<dbReference type="STRING" id="436010.A0A166CC01"/>
<dbReference type="InterPro" id="IPR044861">
    <property type="entry name" value="IPNS-like_FE2OG_OXY"/>
</dbReference>
<gene>
    <name evidence="8" type="ORF">FIBSPDRAFT_797836</name>
</gene>
<evidence type="ECO:0000313" key="8">
    <source>
        <dbReference type="EMBL" id="KZP13502.1"/>
    </source>
</evidence>
<evidence type="ECO:0000256" key="3">
    <source>
        <dbReference type="ARBA" id="ARBA00023002"/>
    </source>
</evidence>
<dbReference type="AlphaFoldDB" id="A0A166CC01"/>
<organism evidence="8 9">
    <name type="scientific">Athelia psychrophila</name>
    <dbReference type="NCBI Taxonomy" id="1759441"/>
    <lineage>
        <taxon>Eukaryota</taxon>
        <taxon>Fungi</taxon>
        <taxon>Dikarya</taxon>
        <taxon>Basidiomycota</taxon>
        <taxon>Agaricomycotina</taxon>
        <taxon>Agaricomycetes</taxon>
        <taxon>Agaricomycetidae</taxon>
        <taxon>Atheliales</taxon>
        <taxon>Atheliaceae</taxon>
        <taxon>Athelia</taxon>
    </lineage>
</organism>
<evidence type="ECO:0000256" key="5">
    <source>
        <dbReference type="RuleBase" id="RU003682"/>
    </source>
</evidence>
<name>A0A166CC01_9AGAM</name>
<keyword evidence="4 5" id="KW-0408">Iron</keyword>
<proteinExistence type="inferred from homology"/>
<dbReference type="GO" id="GO:0046872">
    <property type="term" value="F:metal ion binding"/>
    <property type="evidence" value="ECO:0007669"/>
    <property type="project" value="UniProtKB-KW"/>
</dbReference>
<dbReference type="InterPro" id="IPR005123">
    <property type="entry name" value="Oxoglu/Fe-dep_dioxygenase_dom"/>
</dbReference>
<evidence type="ECO:0000256" key="6">
    <source>
        <dbReference type="SAM" id="MobiDB-lite"/>
    </source>
</evidence>
<evidence type="ECO:0000256" key="2">
    <source>
        <dbReference type="ARBA" id="ARBA00022723"/>
    </source>
</evidence>
<dbReference type="Proteomes" id="UP000076532">
    <property type="component" value="Unassembled WGS sequence"/>
</dbReference>
<evidence type="ECO:0000259" key="7">
    <source>
        <dbReference type="PROSITE" id="PS51471"/>
    </source>
</evidence>
<sequence length="358" mass="38523">MSEAVTDRTINGIPFIDFGDFGDGSSPAALAIGRKFFAACKDTGFAYLINTGMPQAAVDEMFQWSRRFFALSEADKMSAPRPQEGWWHRGYSGVGKEQIDQDSQPASGPAKPAAAALPKTTPDYKESFDLGSSAPGARLPNIFPPPHVLPGFEDACLAFFDAGRALQGTVLTALALGFENAAMPRDFFVPFHTEAANQVRLLHYPPAPLSSFLSGERGRVAAHTDFGTGTLLFQDPADTRGGLEVETRADEWVCAPPVKGAVLFNIGDLLMRWSNDVLRSTSHRVTGVFAPKDGDGAAADPDEIVEGRFSIPYFLGPDAHAVIECIEGCYDPADPSGKKYAPITASAYIDMRMTANYT</sequence>
<comment type="similarity">
    <text evidence="1 5">Belongs to the iron/ascorbate-dependent oxidoreductase family.</text>
</comment>
<dbReference type="PANTHER" id="PTHR10209">
    <property type="entry name" value="OXIDOREDUCTASE, 2OG-FE II OXYGENASE FAMILY PROTEIN"/>
    <property type="match status" value="1"/>
</dbReference>
<keyword evidence="3 5" id="KW-0560">Oxidoreductase</keyword>
<evidence type="ECO:0000256" key="4">
    <source>
        <dbReference type="ARBA" id="ARBA00023004"/>
    </source>
</evidence>
<dbReference type="Pfam" id="PF14226">
    <property type="entry name" value="DIOX_N"/>
    <property type="match status" value="1"/>
</dbReference>
<feature type="region of interest" description="Disordered" evidence="6">
    <location>
        <begin position="97"/>
        <end position="118"/>
    </location>
</feature>
<protein>
    <submittedName>
        <fullName evidence="8">Clavaminate synthase-like protein</fullName>
    </submittedName>
</protein>
<dbReference type="InterPro" id="IPR026992">
    <property type="entry name" value="DIOX_N"/>
</dbReference>